<name>A0A6J4U9Y8_9BACT</name>
<sequence length="140" mass="15523">ERPAAIGDHQAKPGQDRHGSPGNRATSLSCLPCPSRRRRAGGPGHRLRADPGARVAAEPRDRPSREGCPRAGSAERDRGPDRERSAALRRHPFGDAQDQLAGPENDERLDRRRDRDLDRPWLAARWDRLGVVPALRIDVV</sequence>
<gene>
    <name evidence="2" type="ORF">AVDCRST_MAG73-2292</name>
</gene>
<proteinExistence type="predicted"/>
<feature type="compositionally biased region" description="Basic and acidic residues" evidence="1">
    <location>
        <begin position="105"/>
        <end position="114"/>
    </location>
</feature>
<accession>A0A6J4U9Y8</accession>
<feature type="region of interest" description="Disordered" evidence="1">
    <location>
        <begin position="1"/>
        <end position="114"/>
    </location>
</feature>
<reference evidence="2" key="1">
    <citation type="submission" date="2020-02" db="EMBL/GenBank/DDBJ databases">
        <authorList>
            <person name="Meier V. D."/>
        </authorList>
    </citation>
    <scope>NUCLEOTIDE SEQUENCE</scope>
    <source>
        <strain evidence="2">AVDCRST_MAG73</strain>
    </source>
</reference>
<dbReference type="EMBL" id="CADCWE010000146">
    <property type="protein sequence ID" value="CAA9544654.1"/>
    <property type="molecule type" value="Genomic_DNA"/>
</dbReference>
<evidence type="ECO:0000256" key="1">
    <source>
        <dbReference type="SAM" id="MobiDB-lite"/>
    </source>
</evidence>
<feature type="compositionally biased region" description="Basic and acidic residues" evidence="1">
    <location>
        <begin position="1"/>
        <end position="19"/>
    </location>
</feature>
<organism evidence="2">
    <name type="scientific">uncultured Thermomicrobiales bacterium</name>
    <dbReference type="NCBI Taxonomy" id="1645740"/>
    <lineage>
        <taxon>Bacteria</taxon>
        <taxon>Pseudomonadati</taxon>
        <taxon>Thermomicrobiota</taxon>
        <taxon>Thermomicrobia</taxon>
        <taxon>Thermomicrobiales</taxon>
        <taxon>environmental samples</taxon>
    </lineage>
</organism>
<dbReference type="AlphaFoldDB" id="A0A6J4U9Y8"/>
<feature type="non-terminal residue" evidence="2">
    <location>
        <position position="1"/>
    </location>
</feature>
<protein>
    <submittedName>
        <fullName evidence="2">Uncharacterized protein</fullName>
    </submittedName>
</protein>
<evidence type="ECO:0000313" key="2">
    <source>
        <dbReference type="EMBL" id="CAA9544654.1"/>
    </source>
</evidence>
<feature type="compositionally biased region" description="Basic and acidic residues" evidence="1">
    <location>
        <begin position="47"/>
        <end position="86"/>
    </location>
</feature>
<feature type="non-terminal residue" evidence="2">
    <location>
        <position position="140"/>
    </location>
</feature>